<dbReference type="PROSITE" id="PS50931">
    <property type="entry name" value="HTH_LYSR"/>
    <property type="match status" value="1"/>
</dbReference>
<dbReference type="FunFam" id="1.10.10.10:FF:000001">
    <property type="entry name" value="LysR family transcriptional regulator"/>
    <property type="match status" value="1"/>
</dbReference>
<dbReference type="Pfam" id="PF00126">
    <property type="entry name" value="HTH_1"/>
    <property type="match status" value="1"/>
</dbReference>
<dbReference type="PRINTS" id="PR00039">
    <property type="entry name" value="HTHLYSR"/>
</dbReference>
<sequence length="305" mass="34062">MCRGRQNLATLDALKVFVEVVRAGSFTAAARRLGISKSLASKRVAALEEELGVSLLNRSTRSLHLTEAGQIYYEHGLRIREELAAAEAQVQSVTARPRGQLKVSAQVSFGFMYLAPPTTAFMRRYPDVAVEILLEDQRFEPIDDSVDLAIRMGPMPPSSLVSRPLCKVVYGLYASPEYLARAERPVHPRDIAQHDSVFYGNYDLGAHWRFSLNGQPLDIEPNSRLVINNLLGVVEAAKAGFGLAYLPTFAARAAVASGELLPLLQPYWNEHGSMLVLFRSRKYLPDKTRAYLDFITDWFREHLAL</sequence>
<dbReference type="InterPro" id="IPR000847">
    <property type="entry name" value="LysR_HTH_N"/>
</dbReference>
<evidence type="ECO:0000256" key="2">
    <source>
        <dbReference type="ARBA" id="ARBA00023015"/>
    </source>
</evidence>
<accession>A0A1I2ZBI3</accession>
<dbReference type="EMBL" id="FOPY01000003">
    <property type="protein sequence ID" value="SFH35060.1"/>
    <property type="molecule type" value="Genomic_DNA"/>
</dbReference>
<dbReference type="InterPro" id="IPR036388">
    <property type="entry name" value="WH-like_DNA-bd_sf"/>
</dbReference>
<dbReference type="GO" id="GO:0003700">
    <property type="term" value="F:DNA-binding transcription factor activity"/>
    <property type="evidence" value="ECO:0007669"/>
    <property type="project" value="InterPro"/>
</dbReference>
<evidence type="ECO:0000313" key="6">
    <source>
        <dbReference type="EMBL" id="SFH35060.1"/>
    </source>
</evidence>
<dbReference type="PANTHER" id="PTHR30537:SF5">
    <property type="entry name" value="HTH-TYPE TRANSCRIPTIONAL ACTIVATOR TTDR-RELATED"/>
    <property type="match status" value="1"/>
</dbReference>
<dbReference type="AlphaFoldDB" id="A0A1I2ZBI3"/>
<evidence type="ECO:0000259" key="5">
    <source>
        <dbReference type="PROSITE" id="PS50931"/>
    </source>
</evidence>
<dbReference type="GO" id="GO:0043565">
    <property type="term" value="F:sequence-specific DNA binding"/>
    <property type="evidence" value="ECO:0007669"/>
    <property type="project" value="TreeGrafter"/>
</dbReference>
<feature type="domain" description="HTH lysR-type" evidence="5">
    <location>
        <begin position="10"/>
        <end position="66"/>
    </location>
</feature>
<dbReference type="SUPFAM" id="SSF53850">
    <property type="entry name" value="Periplasmic binding protein-like II"/>
    <property type="match status" value="1"/>
</dbReference>
<dbReference type="Gene3D" id="3.40.190.290">
    <property type="match status" value="1"/>
</dbReference>
<dbReference type="Pfam" id="PF03466">
    <property type="entry name" value="LysR_substrate"/>
    <property type="match status" value="1"/>
</dbReference>
<gene>
    <name evidence="6" type="ORF">SAMN04487959_10313</name>
</gene>
<evidence type="ECO:0000256" key="3">
    <source>
        <dbReference type="ARBA" id="ARBA00023125"/>
    </source>
</evidence>
<name>A0A1I2ZBI3_9GAMM</name>
<reference evidence="6 7" key="1">
    <citation type="submission" date="2016-10" db="EMBL/GenBank/DDBJ databases">
        <authorList>
            <person name="de Groot N.N."/>
        </authorList>
    </citation>
    <scope>NUCLEOTIDE SEQUENCE [LARGE SCALE GENOMIC DNA]</scope>
    <source>
        <strain evidence="6 7">CGMCC 1.6848</strain>
    </source>
</reference>
<keyword evidence="4" id="KW-0804">Transcription</keyword>
<keyword evidence="3" id="KW-0238">DNA-binding</keyword>
<dbReference type="InterPro" id="IPR058163">
    <property type="entry name" value="LysR-type_TF_proteobact-type"/>
</dbReference>
<dbReference type="InterPro" id="IPR036390">
    <property type="entry name" value="WH_DNA-bd_sf"/>
</dbReference>
<dbReference type="Proteomes" id="UP000199040">
    <property type="component" value="Unassembled WGS sequence"/>
</dbReference>
<proteinExistence type="inferred from homology"/>
<dbReference type="STRING" id="442341.SAMN04487959_10313"/>
<protein>
    <submittedName>
        <fullName evidence="6">Transcriptional regulator, LysR family</fullName>
    </submittedName>
</protein>
<dbReference type="RefSeq" id="WP_244890865.1">
    <property type="nucleotide sequence ID" value="NZ_FOPY01000003.1"/>
</dbReference>
<dbReference type="Gene3D" id="1.10.10.10">
    <property type="entry name" value="Winged helix-like DNA-binding domain superfamily/Winged helix DNA-binding domain"/>
    <property type="match status" value="1"/>
</dbReference>
<dbReference type="InterPro" id="IPR005119">
    <property type="entry name" value="LysR_subst-bd"/>
</dbReference>
<keyword evidence="7" id="KW-1185">Reference proteome</keyword>
<dbReference type="CDD" id="cd08422">
    <property type="entry name" value="PBP2_CrgA_like"/>
    <property type="match status" value="1"/>
</dbReference>
<dbReference type="GO" id="GO:0006351">
    <property type="term" value="P:DNA-templated transcription"/>
    <property type="evidence" value="ECO:0007669"/>
    <property type="project" value="TreeGrafter"/>
</dbReference>
<evidence type="ECO:0000256" key="4">
    <source>
        <dbReference type="ARBA" id="ARBA00023163"/>
    </source>
</evidence>
<dbReference type="PANTHER" id="PTHR30537">
    <property type="entry name" value="HTH-TYPE TRANSCRIPTIONAL REGULATOR"/>
    <property type="match status" value="1"/>
</dbReference>
<comment type="similarity">
    <text evidence="1">Belongs to the LysR transcriptional regulatory family.</text>
</comment>
<dbReference type="SUPFAM" id="SSF46785">
    <property type="entry name" value="Winged helix' DNA-binding domain"/>
    <property type="match status" value="1"/>
</dbReference>
<evidence type="ECO:0000313" key="7">
    <source>
        <dbReference type="Proteomes" id="UP000199040"/>
    </source>
</evidence>
<organism evidence="6 7">
    <name type="scientific">Modicisalibacter xianhensis</name>
    <dbReference type="NCBI Taxonomy" id="442341"/>
    <lineage>
        <taxon>Bacteria</taxon>
        <taxon>Pseudomonadati</taxon>
        <taxon>Pseudomonadota</taxon>
        <taxon>Gammaproteobacteria</taxon>
        <taxon>Oceanospirillales</taxon>
        <taxon>Halomonadaceae</taxon>
        <taxon>Modicisalibacter</taxon>
    </lineage>
</organism>
<keyword evidence="2" id="KW-0805">Transcription regulation</keyword>
<evidence type="ECO:0000256" key="1">
    <source>
        <dbReference type="ARBA" id="ARBA00009437"/>
    </source>
</evidence>